<evidence type="ECO:0000313" key="1">
    <source>
        <dbReference type="EMBL" id="JAD59668.1"/>
    </source>
</evidence>
<protein>
    <submittedName>
        <fullName evidence="1">Uncharacterized protein</fullName>
    </submittedName>
</protein>
<accession>A0A0A9BC06</accession>
<reference evidence="1" key="1">
    <citation type="submission" date="2014-09" db="EMBL/GenBank/DDBJ databases">
        <authorList>
            <person name="Magalhaes I.L.F."/>
            <person name="Oliveira U."/>
            <person name="Santos F.R."/>
            <person name="Vidigal T.H.D.A."/>
            <person name="Brescovit A.D."/>
            <person name="Santos A.J."/>
        </authorList>
    </citation>
    <scope>NUCLEOTIDE SEQUENCE</scope>
    <source>
        <tissue evidence="1">Shoot tissue taken approximately 20 cm above the soil surface</tissue>
    </source>
</reference>
<reference evidence="1" key="2">
    <citation type="journal article" date="2015" name="Data Brief">
        <title>Shoot transcriptome of the giant reed, Arundo donax.</title>
        <authorList>
            <person name="Barrero R.A."/>
            <person name="Guerrero F.D."/>
            <person name="Moolhuijzen P."/>
            <person name="Goolsby J.A."/>
            <person name="Tidwell J."/>
            <person name="Bellgard S.E."/>
            <person name="Bellgard M.I."/>
        </authorList>
    </citation>
    <scope>NUCLEOTIDE SEQUENCE</scope>
    <source>
        <tissue evidence="1">Shoot tissue taken approximately 20 cm above the soil surface</tissue>
    </source>
</reference>
<proteinExistence type="predicted"/>
<organism evidence="1">
    <name type="scientific">Arundo donax</name>
    <name type="common">Giant reed</name>
    <name type="synonym">Donax arundinaceus</name>
    <dbReference type="NCBI Taxonomy" id="35708"/>
    <lineage>
        <taxon>Eukaryota</taxon>
        <taxon>Viridiplantae</taxon>
        <taxon>Streptophyta</taxon>
        <taxon>Embryophyta</taxon>
        <taxon>Tracheophyta</taxon>
        <taxon>Spermatophyta</taxon>
        <taxon>Magnoliopsida</taxon>
        <taxon>Liliopsida</taxon>
        <taxon>Poales</taxon>
        <taxon>Poaceae</taxon>
        <taxon>PACMAD clade</taxon>
        <taxon>Arundinoideae</taxon>
        <taxon>Arundineae</taxon>
        <taxon>Arundo</taxon>
    </lineage>
</organism>
<name>A0A0A9BC06_ARUDO</name>
<sequence length="25" mass="2873">MEPKQNILNTPVKLRLAKTLYLEGC</sequence>
<dbReference type="EMBL" id="GBRH01238227">
    <property type="protein sequence ID" value="JAD59668.1"/>
    <property type="molecule type" value="Transcribed_RNA"/>
</dbReference>
<dbReference type="AlphaFoldDB" id="A0A0A9BC06"/>